<dbReference type="EMBL" id="MN334677">
    <property type="protein sequence ID" value="QIP67973.1"/>
    <property type="molecule type" value="Genomic_DNA"/>
</dbReference>
<dbReference type="EMBL" id="MN334691">
    <property type="protein sequence ID" value="QIP67987.1"/>
    <property type="molecule type" value="Genomic_DNA"/>
</dbReference>
<dbReference type="EMBL" id="MN334685">
    <property type="protein sequence ID" value="QIP67981.1"/>
    <property type="molecule type" value="Genomic_DNA"/>
</dbReference>
<evidence type="ECO:0000313" key="11">
    <source>
        <dbReference type="EMBL" id="QIP67979.1"/>
    </source>
</evidence>
<evidence type="ECO:0000313" key="16">
    <source>
        <dbReference type="EMBL" id="QIP67984.1"/>
    </source>
</evidence>
<dbReference type="AlphaFoldDB" id="A0A6G9ELN1"/>
<dbReference type="EMBL" id="MN334686">
    <property type="protein sequence ID" value="QIP67982.1"/>
    <property type="molecule type" value="Genomic_DNA"/>
</dbReference>
<evidence type="ECO:0000313" key="6">
    <source>
        <dbReference type="EMBL" id="QIP67974.1"/>
    </source>
</evidence>
<dbReference type="EMBL" id="MN334688">
    <property type="protein sequence ID" value="QIP67984.1"/>
    <property type="molecule type" value="Genomic_DNA"/>
</dbReference>
<dbReference type="EMBL" id="MN334678">
    <property type="protein sequence ID" value="QIP67974.1"/>
    <property type="molecule type" value="Genomic_DNA"/>
</dbReference>
<dbReference type="EMBL" id="MN334680">
    <property type="protein sequence ID" value="QIP67976.1"/>
    <property type="molecule type" value="Genomic_DNA"/>
</dbReference>
<evidence type="ECO:0000313" key="22">
    <source>
        <dbReference type="EMBL" id="QIP67990.1"/>
    </source>
</evidence>
<evidence type="ECO:0000313" key="10">
    <source>
        <dbReference type="EMBL" id="QIP67978.1"/>
    </source>
</evidence>
<evidence type="ECO:0000313" key="9">
    <source>
        <dbReference type="EMBL" id="QIP67977.1"/>
    </source>
</evidence>
<evidence type="ECO:0000313" key="14">
    <source>
        <dbReference type="EMBL" id="QIP67982.1"/>
    </source>
</evidence>
<evidence type="ECO:0000313" key="7">
    <source>
        <dbReference type="EMBL" id="QIP67975.1"/>
    </source>
</evidence>
<dbReference type="EMBL" id="MN334693">
    <property type="protein sequence ID" value="QIP67989.1"/>
    <property type="molecule type" value="Genomic_DNA"/>
</dbReference>
<evidence type="ECO:0000313" key="17">
    <source>
        <dbReference type="EMBL" id="QIP67985.1"/>
    </source>
</evidence>
<dbReference type="EMBL" id="MN334689">
    <property type="protein sequence ID" value="QIP67985.1"/>
    <property type="molecule type" value="Genomic_DNA"/>
</dbReference>
<accession>A0A6G9ELN1</accession>
<dbReference type="EMBL" id="MN334684">
    <property type="protein sequence ID" value="QIP67980.1"/>
    <property type="molecule type" value="Genomic_DNA"/>
</dbReference>
<evidence type="ECO:0000313" key="21">
    <source>
        <dbReference type="EMBL" id="QIP67989.1"/>
    </source>
</evidence>
<evidence type="ECO:0000313" key="15">
    <source>
        <dbReference type="EMBL" id="QIP67983.1"/>
    </source>
</evidence>
<evidence type="ECO:0000313" key="20">
    <source>
        <dbReference type="EMBL" id="QIP67988.1"/>
    </source>
</evidence>
<sequence>MYLHITLLLPAFWSAVAAREYDFCSCQYDSNTQIYFAITDLIAEDCAQPYIYGQANNELWIPAPNGYGPRFSGRYLKLPNGKIDGTTFYNLCKSYGAGDSTCFDCGGFQWNPDRTVMCIG</sequence>
<evidence type="ECO:0000256" key="1">
    <source>
        <dbReference type="SAM" id="SignalP"/>
    </source>
</evidence>
<dbReference type="EMBL" id="MN334681">
    <property type="protein sequence ID" value="QIP67977.1"/>
    <property type="molecule type" value="Genomic_DNA"/>
</dbReference>
<protein>
    <submittedName>
        <fullName evidence="18">Secreted in xylem 5</fullName>
    </submittedName>
</protein>
<evidence type="ECO:0000313" key="5">
    <source>
        <dbReference type="EMBL" id="QIP67973.1"/>
    </source>
</evidence>
<evidence type="ECO:0000313" key="19">
    <source>
        <dbReference type="EMBL" id="QIP67987.1"/>
    </source>
</evidence>
<dbReference type="EMBL" id="MN334692">
    <property type="protein sequence ID" value="QIP67988.1"/>
    <property type="molecule type" value="Genomic_DNA"/>
</dbReference>
<dbReference type="EMBL" id="MN334694">
    <property type="protein sequence ID" value="QIP67990.1"/>
    <property type="molecule type" value="Genomic_DNA"/>
</dbReference>
<dbReference type="EMBL" id="MN334676">
    <property type="protein sequence ID" value="QIP67972.1"/>
    <property type="molecule type" value="Genomic_DNA"/>
</dbReference>
<dbReference type="EMBL" id="MN334682">
    <property type="protein sequence ID" value="QIP67978.1"/>
    <property type="molecule type" value="Genomic_DNA"/>
</dbReference>
<reference evidence="18" key="1">
    <citation type="journal article" date="2020" name="Front. Microbiol.">
        <title>Time-Course RNAseq Reveals Exserohilum turcicum Effectors and Pathogenicity Determinants.</title>
        <authorList>
            <person name="Human M.P."/>
            <person name="Berger D.K."/>
            <person name="Crampton B.G."/>
        </authorList>
    </citation>
    <scope>NUCLEOTIDE SEQUENCE</scope>
    <source>
        <strain evidence="2">DPM13b</strain>
        <strain evidence="5">DPM16b</strain>
        <strain evidence="3">DPM31b</strain>
        <strain evidence="6">DPM8a</strain>
        <strain evidence="4">DPM9b</strain>
        <strain evidence="16">DPS24</strain>
        <strain evidence="15">DPS34a</strain>
        <strain evidence="13">DPS4</strain>
        <strain evidence="12">DPSS2a</strain>
        <strain evidence="14">DPSS3a</strain>
        <strain evidence="22">Et73</strain>
        <strain evidence="8">RG10</strain>
        <strain evidence="9">RG14</strain>
        <strain evidence="10">RG15</strain>
        <strain evidence="11">RG18</strain>
        <strain evidence="7">RG2</strain>
        <strain evidence="20">So11</strain>
        <strain evidence="17">So15</strain>
        <strain evidence="19">So32</strain>
        <strain evidence="21">So5a</strain>
        <strain evidence="18">So9b</strain>
    </source>
</reference>
<evidence type="ECO:0000313" key="8">
    <source>
        <dbReference type="EMBL" id="QIP67976.1"/>
    </source>
</evidence>
<feature type="chain" id="PRO_5036558742" evidence="1">
    <location>
        <begin position="19"/>
        <end position="120"/>
    </location>
</feature>
<evidence type="ECO:0000313" key="18">
    <source>
        <dbReference type="EMBL" id="QIP67986.1"/>
    </source>
</evidence>
<feature type="signal peptide" evidence="1">
    <location>
        <begin position="1"/>
        <end position="18"/>
    </location>
</feature>
<evidence type="ECO:0000313" key="12">
    <source>
        <dbReference type="EMBL" id="QIP67980.1"/>
    </source>
</evidence>
<dbReference type="EMBL" id="MN334683">
    <property type="protein sequence ID" value="QIP67979.1"/>
    <property type="molecule type" value="Genomic_DNA"/>
</dbReference>
<organism evidence="18">
    <name type="scientific">Exserohilum turcicum</name>
    <name type="common">Northern leaf blight fungus</name>
    <name type="synonym">Setosphaeria turcica</name>
    <dbReference type="NCBI Taxonomy" id="93612"/>
    <lineage>
        <taxon>Eukaryota</taxon>
        <taxon>Fungi</taxon>
        <taxon>Dikarya</taxon>
        <taxon>Ascomycota</taxon>
        <taxon>Pezizomycotina</taxon>
        <taxon>Dothideomycetes</taxon>
        <taxon>Pleosporomycetidae</taxon>
        <taxon>Pleosporales</taxon>
        <taxon>Pleosporineae</taxon>
        <taxon>Pleosporaceae</taxon>
        <taxon>Exserohilum</taxon>
    </lineage>
</organism>
<evidence type="ECO:0000313" key="3">
    <source>
        <dbReference type="EMBL" id="QIP67971.1"/>
    </source>
</evidence>
<dbReference type="EMBL" id="MN334687">
    <property type="protein sequence ID" value="QIP67983.1"/>
    <property type="molecule type" value="Genomic_DNA"/>
</dbReference>
<name>A0A6G9ELN1_EXSTU</name>
<evidence type="ECO:0000313" key="4">
    <source>
        <dbReference type="EMBL" id="QIP67972.1"/>
    </source>
</evidence>
<proteinExistence type="predicted"/>
<dbReference type="EMBL" id="MN334674">
    <property type="protein sequence ID" value="QIP67970.1"/>
    <property type="molecule type" value="Genomic_DNA"/>
</dbReference>
<evidence type="ECO:0000313" key="13">
    <source>
        <dbReference type="EMBL" id="QIP67981.1"/>
    </source>
</evidence>
<keyword evidence="1" id="KW-0732">Signal</keyword>
<evidence type="ECO:0000313" key="2">
    <source>
        <dbReference type="EMBL" id="QIP67970.1"/>
    </source>
</evidence>
<dbReference type="EMBL" id="MN334675">
    <property type="protein sequence ID" value="QIP67971.1"/>
    <property type="molecule type" value="Genomic_DNA"/>
</dbReference>
<dbReference type="EMBL" id="MN334690">
    <property type="protein sequence ID" value="QIP67986.1"/>
    <property type="molecule type" value="Genomic_DNA"/>
</dbReference>
<dbReference type="EMBL" id="MN334679">
    <property type="protein sequence ID" value="QIP67975.1"/>
    <property type="molecule type" value="Genomic_DNA"/>
</dbReference>